<gene>
    <name evidence="2" type="ORF">ACFQZS_04520</name>
</gene>
<evidence type="ECO:0000313" key="3">
    <source>
        <dbReference type="Proteomes" id="UP001596958"/>
    </source>
</evidence>
<accession>A0ABW2YSJ6</accession>
<comment type="caution">
    <text evidence="2">The sequence shown here is derived from an EMBL/GenBank/DDBJ whole genome shotgun (WGS) entry which is preliminary data.</text>
</comment>
<proteinExistence type="predicted"/>
<dbReference type="Pfam" id="PF12867">
    <property type="entry name" value="DinB_2"/>
    <property type="match status" value="1"/>
</dbReference>
<dbReference type="RefSeq" id="WP_377097718.1">
    <property type="nucleotide sequence ID" value="NZ_JBHTHU010000002.1"/>
</dbReference>
<dbReference type="EMBL" id="JBHTHU010000002">
    <property type="protein sequence ID" value="MFD0749393.1"/>
    <property type="molecule type" value="Genomic_DNA"/>
</dbReference>
<keyword evidence="3" id="KW-1185">Reference proteome</keyword>
<organism evidence="2 3">
    <name type="scientific">Mucilaginibacter calamicampi</name>
    <dbReference type="NCBI Taxonomy" id="1302352"/>
    <lineage>
        <taxon>Bacteria</taxon>
        <taxon>Pseudomonadati</taxon>
        <taxon>Bacteroidota</taxon>
        <taxon>Sphingobacteriia</taxon>
        <taxon>Sphingobacteriales</taxon>
        <taxon>Sphingobacteriaceae</taxon>
        <taxon>Mucilaginibacter</taxon>
    </lineage>
</organism>
<protein>
    <submittedName>
        <fullName evidence="2">DinB family protein</fullName>
    </submittedName>
</protein>
<dbReference type="InterPro" id="IPR034660">
    <property type="entry name" value="DinB/YfiT-like"/>
</dbReference>
<dbReference type="InterPro" id="IPR024775">
    <property type="entry name" value="DinB-like"/>
</dbReference>
<evidence type="ECO:0000313" key="2">
    <source>
        <dbReference type="EMBL" id="MFD0749393.1"/>
    </source>
</evidence>
<dbReference type="Gene3D" id="1.20.120.450">
    <property type="entry name" value="dinb family like domain"/>
    <property type="match status" value="1"/>
</dbReference>
<dbReference type="SUPFAM" id="SSF109854">
    <property type="entry name" value="DinB/YfiT-like putative metalloenzymes"/>
    <property type="match status" value="1"/>
</dbReference>
<reference evidence="3" key="1">
    <citation type="journal article" date="2019" name="Int. J. Syst. Evol. Microbiol.">
        <title>The Global Catalogue of Microorganisms (GCM) 10K type strain sequencing project: providing services to taxonomists for standard genome sequencing and annotation.</title>
        <authorList>
            <consortium name="The Broad Institute Genomics Platform"/>
            <consortium name="The Broad Institute Genome Sequencing Center for Infectious Disease"/>
            <person name="Wu L."/>
            <person name="Ma J."/>
        </authorList>
    </citation>
    <scope>NUCLEOTIDE SEQUENCE [LARGE SCALE GENOMIC DNA]</scope>
    <source>
        <strain evidence="3">CCUG 63418</strain>
    </source>
</reference>
<evidence type="ECO:0000259" key="1">
    <source>
        <dbReference type="Pfam" id="PF12867"/>
    </source>
</evidence>
<sequence length="165" mass="18398">MNILKDLIETKAALLEAISNVPKEKFNTIPFEGSWTASQLAEHLLKGNNSGVLYGNTEVSERPMDEKIQAISDIFLNFELKITPPANIVPSGDPHEKHEMLTGLTVSFDKLIEAAKTLDLSAVCTSWVIPAFGPLTRMEFLWLYNVHSIRHTRQLKNITVALAQV</sequence>
<feature type="domain" description="DinB-like" evidence="1">
    <location>
        <begin position="9"/>
        <end position="155"/>
    </location>
</feature>
<name>A0ABW2YSJ6_9SPHI</name>
<dbReference type="Proteomes" id="UP001596958">
    <property type="component" value="Unassembled WGS sequence"/>
</dbReference>